<dbReference type="EMBL" id="NCSJ02000137">
    <property type="protein sequence ID" value="RFU29168.1"/>
    <property type="molecule type" value="Genomic_DNA"/>
</dbReference>
<keyword evidence="4" id="KW-1185">Reference proteome</keyword>
<protein>
    <submittedName>
        <fullName evidence="3">Uncharacterized protein</fullName>
    </submittedName>
</protein>
<feature type="compositionally biased region" description="Low complexity" evidence="2">
    <location>
        <begin position="19"/>
        <end position="31"/>
    </location>
</feature>
<comment type="caution">
    <text evidence="3">The sequence shown here is derived from an EMBL/GenBank/DDBJ whole genome shotgun (WGS) entry which is preliminary data.</text>
</comment>
<feature type="coiled-coil region" evidence="1">
    <location>
        <begin position="431"/>
        <end position="561"/>
    </location>
</feature>
<evidence type="ECO:0000313" key="4">
    <source>
        <dbReference type="Proteomes" id="UP000258309"/>
    </source>
</evidence>
<feature type="region of interest" description="Disordered" evidence="2">
    <location>
        <begin position="1"/>
        <end position="53"/>
    </location>
</feature>
<feature type="non-terminal residue" evidence="3">
    <location>
        <position position="590"/>
    </location>
</feature>
<evidence type="ECO:0000256" key="1">
    <source>
        <dbReference type="SAM" id="Coils"/>
    </source>
</evidence>
<feature type="compositionally biased region" description="Basic and acidic residues" evidence="2">
    <location>
        <begin position="1"/>
        <end position="11"/>
    </location>
</feature>
<dbReference type="Proteomes" id="UP000258309">
    <property type="component" value="Unassembled WGS sequence"/>
</dbReference>
<dbReference type="OrthoDB" id="5413531at2759"/>
<evidence type="ECO:0000256" key="2">
    <source>
        <dbReference type="SAM" id="MobiDB-lite"/>
    </source>
</evidence>
<feature type="compositionally biased region" description="Polar residues" evidence="2">
    <location>
        <begin position="355"/>
        <end position="369"/>
    </location>
</feature>
<feature type="non-terminal residue" evidence="3">
    <location>
        <position position="1"/>
    </location>
</feature>
<keyword evidence="1" id="KW-0175">Coiled coil</keyword>
<feature type="region of interest" description="Disordered" evidence="2">
    <location>
        <begin position="351"/>
        <end position="370"/>
    </location>
</feature>
<gene>
    <name evidence="3" type="ORF">B7463_g7155</name>
</gene>
<dbReference type="AlphaFoldDB" id="A0A3E2H722"/>
<reference evidence="3 4" key="1">
    <citation type="submission" date="2018-05" db="EMBL/GenBank/DDBJ databases">
        <title>Draft genome sequence of Scytalidium lignicola DSM 105466, a ubiquitous saprotrophic fungus.</title>
        <authorList>
            <person name="Buettner E."/>
            <person name="Gebauer A.M."/>
            <person name="Hofrichter M."/>
            <person name="Liers C."/>
            <person name="Kellner H."/>
        </authorList>
    </citation>
    <scope>NUCLEOTIDE SEQUENCE [LARGE SCALE GENOMIC DNA]</scope>
    <source>
        <strain evidence="3 4">DSM 105466</strain>
    </source>
</reference>
<proteinExistence type="predicted"/>
<feature type="compositionally biased region" description="Basic and acidic residues" evidence="2">
    <location>
        <begin position="33"/>
        <end position="53"/>
    </location>
</feature>
<evidence type="ECO:0000313" key="3">
    <source>
        <dbReference type="EMBL" id="RFU29168.1"/>
    </source>
</evidence>
<organism evidence="3 4">
    <name type="scientific">Scytalidium lignicola</name>
    <name type="common">Hyphomycete</name>
    <dbReference type="NCBI Taxonomy" id="5539"/>
    <lineage>
        <taxon>Eukaryota</taxon>
        <taxon>Fungi</taxon>
        <taxon>Dikarya</taxon>
        <taxon>Ascomycota</taxon>
        <taxon>Pezizomycotina</taxon>
        <taxon>Leotiomycetes</taxon>
        <taxon>Leotiomycetes incertae sedis</taxon>
        <taxon>Scytalidium</taxon>
    </lineage>
</organism>
<name>A0A3E2H722_SCYLI</name>
<accession>A0A3E2H722</accession>
<sequence length="590" mass="67926">MPPIHREKEPTKQNILQARPRSSSSDSRGSSAWEDKQEEQRDEYRKPNEIKETEFAGPYASRFTELLIGDTTIKYGDSEILDSLRHLNCCYLSTRGHPPTLTQLKQHAQALTILIKHLSASSQLGEINNANSTLENAPKFTEGETFDWLSDLTKPYKNDEPYHNKPLNFLKNEYNSMTKITPDICPLHKRRKSPDNNNVYIYADVQALIRHADDILTRLDHEYSAKGGLLAILPRKDDSKNRAQAEKTILGSLILFTQNLVARMHELEIQYANAIDVLAGEAVVPRQTISQLGIAGRAGRPVCYPQDRFVLANAGNDVWDYLNRELDRQDREARVAEELWESQGVMGEINKVQGDGSSINGGDQSTDPTTEMKGISYIDVVTRFFRLRSRESKTIFVIPAHASHPGVKVTQEMEFKPTVIAVQKPYWPERASVWEERNNKLLENAKEQQINYEYGMNALKVIEQTDKSWNEYMDEKARIVEKAEKEVERLRALLEKPAHKGKKELDERIKAVEDREKAIAKENEEIITRARALGLLELEHEKKFEAEREKIQEQKRRMTAVVRSRARTADMNIRRRIAAIEKRERELRMR</sequence>
<dbReference type="OMA" id="HELEIQY"/>